<accession>A0A437QKE6</accession>
<keyword evidence="5 8" id="KW-0812">Transmembrane</keyword>
<comment type="similarity">
    <text evidence="2">Belongs to the auxin efflux carrier (TC 2.A.69) family.</text>
</comment>
<feature type="transmembrane region" description="Helical" evidence="8">
    <location>
        <begin position="264"/>
        <end position="281"/>
    </location>
</feature>
<dbReference type="InterPro" id="IPR038770">
    <property type="entry name" value="Na+/solute_symporter_sf"/>
</dbReference>
<dbReference type="Pfam" id="PF03547">
    <property type="entry name" value="Mem_trans"/>
    <property type="match status" value="1"/>
</dbReference>
<dbReference type="EMBL" id="SADE01000003">
    <property type="protein sequence ID" value="RVU34984.1"/>
    <property type="molecule type" value="Genomic_DNA"/>
</dbReference>
<dbReference type="GO" id="GO:0055085">
    <property type="term" value="P:transmembrane transport"/>
    <property type="evidence" value="ECO:0007669"/>
    <property type="project" value="InterPro"/>
</dbReference>
<dbReference type="OrthoDB" id="7362338at2"/>
<dbReference type="GO" id="GO:0005886">
    <property type="term" value="C:plasma membrane"/>
    <property type="evidence" value="ECO:0007669"/>
    <property type="project" value="UniProtKB-SubCell"/>
</dbReference>
<feature type="transmembrane region" description="Helical" evidence="8">
    <location>
        <begin position="68"/>
        <end position="93"/>
    </location>
</feature>
<evidence type="ECO:0000256" key="8">
    <source>
        <dbReference type="SAM" id="Phobius"/>
    </source>
</evidence>
<keyword evidence="3" id="KW-0813">Transport</keyword>
<evidence type="ECO:0000256" key="6">
    <source>
        <dbReference type="ARBA" id="ARBA00022989"/>
    </source>
</evidence>
<feature type="transmembrane region" description="Helical" evidence="8">
    <location>
        <begin position="163"/>
        <end position="190"/>
    </location>
</feature>
<gene>
    <name evidence="9" type="ORF">EOI86_19310</name>
</gene>
<proteinExistence type="inferred from homology"/>
<evidence type="ECO:0000256" key="5">
    <source>
        <dbReference type="ARBA" id="ARBA00022692"/>
    </source>
</evidence>
<protein>
    <submittedName>
        <fullName evidence="9">AEC family transporter</fullName>
    </submittedName>
</protein>
<comment type="caution">
    <text evidence="9">The sequence shown here is derived from an EMBL/GenBank/DDBJ whole genome shotgun (WGS) entry which is preliminary data.</text>
</comment>
<evidence type="ECO:0000256" key="7">
    <source>
        <dbReference type="ARBA" id="ARBA00023136"/>
    </source>
</evidence>
<dbReference type="PANTHER" id="PTHR36838">
    <property type="entry name" value="AUXIN EFFLUX CARRIER FAMILY PROTEIN"/>
    <property type="match status" value="1"/>
</dbReference>
<evidence type="ECO:0000313" key="9">
    <source>
        <dbReference type="EMBL" id="RVU34984.1"/>
    </source>
</evidence>
<evidence type="ECO:0000256" key="4">
    <source>
        <dbReference type="ARBA" id="ARBA00022475"/>
    </source>
</evidence>
<sequence>MLAVADPSMLDVSLPVFAIIVMGYLCGRFRLLGEGAATAVNGFTYYAAMPALFLGAITSAGFSLTDNLAYISVLVGAQLAVFGISMLCATILFPGSLGAHSLHSLSATLTNSGYIGIPMMALAYGEPGVLLAIIATLVNGVIFLTIGSVLLELDKAEHNNAAGIALVTLTGVLKSPLVLGALAGVILSAFDLELPGPARSVVDMLGATAGPCALFAIGLFLVGQRITTGAAEVSWVTFVKLILLPLVTWVIVLFLIPLPPMETAAAVLMAAMPTGSLVFVLSERHGVFAARSVAIVLVTTVLSCLTVSGLLTVFL</sequence>
<evidence type="ECO:0000256" key="2">
    <source>
        <dbReference type="ARBA" id="ARBA00010145"/>
    </source>
</evidence>
<comment type="subcellular location">
    <subcellularLocation>
        <location evidence="1">Cell membrane</location>
        <topology evidence="1">Multi-pass membrane protein</topology>
    </subcellularLocation>
</comment>
<feature type="transmembrane region" description="Helical" evidence="8">
    <location>
        <begin position="12"/>
        <end position="31"/>
    </location>
</feature>
<feature type="transmembrane region" description="Helical" evidence="8">
    <location>
        <begin position="202"/>
        <end position="223"/>
    </location>
</feature>
<dbReference type="Proteomes" id="UP000287447">
    <property type="component" value="Unassembled WGS sequence"/>
</dbReference>
<keyword evidence="7 8" id="KW-0472">Membrane</keyword>
<feature type="transmembrane region" description="Helical" evidence="8">
    <location>
        <begin position="293"/>
        <end position="314"/>
    </location>
</feature>
<feature type="transmembrane region" description="Helical" evidence="8">
    <location>
        <begin position="130"/>
        <end position="151"/>
    </location>
</feature>
<feature type="transmembrane region" description="Helical" evidence="8">
    <location>
        <begin position="235"/>
        <end position="258"/>
    </location>
</feature>
<feature type="transmembrane region" description="Helical" evidence="8">
    <location>
        <begin position="43"/>
        <end position="62"/>
    </location>
</feature>
<dbReference type="RefSeq" id="WP_127767305.1">
    <property type="nucleotide sequence ID" value="NZ_SADE01000003.1"/>
</dbReference>
<organism evidence="9 10">
    <name type="scientific">Hwanghaeella grinnelliae</name>
    <dbReference type="NCBI Taxonomy" id="2500179"/>
    <lineage>
        <taxon>Bacteria</taxon>
        <taxon>Pseudomonadati</taxon>
        <taxon>Pseudomonadota</taxon>
        <taxon>Alphaproteobacteria</taxon>
        <taxon>Rhodospirillales</taxon>
        <taxon>Rhodospirillaceae</taxon>
        <taxon>Hwanghaeella</taxon>
    </lineage>
</organism>
<evidence type="ECO:0000313" key="10">
    <source>
        <dbReference type="Proteomes" id="UP000287447"/>
    </source>
</evidence>
<reference evidence="10" key="1">
    <citation type="submission" date="2019-01" db="EMBL/GenBank/DDBJ databases">
        <title>Gri0909 isolated from a small marine red alga.</title>
        <authorList>
            <person name="Kim J."/>
            <person name="Jeong S.E."/>
            <person name="Jeon C.O."/>
        </authorList>
    </citation>
    <scope>NUCLEOTIDE SEQUENCE [LARGE SCALE GENOMIC DNA]</scope>
    <source>
        <strain evidence="10">Gri0909</strain>
    </source>
</reference>
<dbReference type="InterPro" id="IPR004776">
    <property type="entry name" value="Mem_transp_PIN-like"/>
</dbReference>
<dbReference type="Gene3D" id="1.20.1530.20">
    <property type="match status" value="1"/>
</dbReference>
<name>A0A437QKE6_9PROT</name>
<dbReference type="PANTHER" id="PTHR36838:SF1">
    <property type="entry name" value="SLR1864 PROTEIN"/>
    <property type="match status" value="1"/>
</dbReference>
<evidence type="ECO:0000256" key="3">
    <source>
        <dbReference type="ARBA" id="ARBA00022448"/>
    </source>
</evidence>
<evidence type="ECO:0000256" key="1">
    <source>
        <dbReference type="ARBA" id="ARBA00004651"/>
    </source>
</evidence>
<keyword evidence="10" id="KW-1185">Reference proteome</keyword>
<dbReference type="AlphaFoldDB" id="A0A437QKE6"/>
<keyword evidence="4" id="KW-1003">Cell membrane</keyword>
<keyword evidence="6 8" id="KW-1133">Transmembrane helix</keyword>